<proteinExistence type="predicted"/>
<dbReference type="Gene3D" id="3.40.50.12780">
    <property type="entry name" value="N-terminal domain of ligase-like"/>
    <property type="match status" value="1"/>
</dbReference>
<keyword evidence="1" id="KW-0596">Phosphopantetheine</keyword>
<accession>A0ABP0Z995</accession>
<gene>
    <name evidence="8" type="ORF">CITCOLO1_LOCUS21769</name>
</gene>
<dbReference type="PROSITE" id="PS00455">
    <property type="entry name" value="AMP_BINDING"/>
    <property type="match status" value="1"/>
</dbReference>
<dbReference type="PROSITE" id="PS00012">
    <property type="entry name" value="PHOSPHOPANTETHEINE"/>
    <property type="match status" value="1"/>
</dbReference>
<dbReference type="SUPFAM" id="SSF50998">
    <property type="entry name" value="Quinoprotein alcohol dehydrogenase-like"/>
    <property type="match status" value="1"/>
</dbReference>
<organism evidence="8 9">
    <name type="scientific">Citrullus colocynthis</name>
    <name type="common">colocynth</name>
    <dbReference type="NCBI Taxonomy" id="252529"/>
    <lineage>
        <taxon>Eukaryota</taxon>
        <taxon>Viridiplantae</taxon>
        <taxon>Streptophyta</taxon>
        <taxon>Embryophyta</taxon>
        <taxon>Tracheophyta</taxon>
        <taxon>Spermatophyta</taxon>
        <taxon>Magnoliopsida</taxon>
        <taxon>eudicotyledons</taxon>
        <taxon>Gunneridae</taxon>
        <taxon>Pentapetalae</taxon>
        <taxon>rosids</taxon>
        <taxon>fabids</taxon>
        <taxon>Cucurbitales</taxon>
        <taxon>Cucurbitaceae</taxon>
        <taxon>Benincaseae</taxon>
        <taxon>Citrullus</taxon>
    </lineage>
</organism>
<evidence type="ECO:0000259" key="6">
    <source>
        <dbReference type="Pfam" id="PF13193"/>
    </source>
</evidence>
<feature type="domain" description="AMP-dependent synthetase/ligase" evidence="4">
    <location>
        <begin position="132"/>
        <end position="455"/>
    </location>
</feature>
<dbReference type="InterPro" id="IPR018391">
    <property type="entry name" value="PQQ_b-propeller_rpt"/>
</dbReference>
<evidence type="ECO:0000313" key="8">
    <source>
        <dbReference type="EMBL" id="CAK9329324.1"/>
    </source>
</evidence>
<keyword evidence="9" id="KW-1185">Reference proteome</keyword>
<dbReference type="Pfam" id="PF13193">
    <property type="entry name" value="AMP-binding_C"/>
    <property type="match status" value="1"/>
</dbReference>
<dbReference type="InterPro" id="IPR000873">
    <property type="entry name" value="AMP-dep_synth/lig_dom"/>
</dbReference>
<dbReference type="SUPFAM" id="SSF47336">
    <property type="entry name" value="ACP-like"/>
    <property type="match status" value="1"/>
</dbReference>
<dbReference type="CDD" id="cd05930">
    <property type="entry name" value="A_NRPS"/>
    <property type="match status" value="1"/>
</dbReference>
<dbReference type="InterPro" id="IPR052091">
    <property type="entry name" value="Beta-ala_Activ/Resist"/>
</dbReference>
<dbReference type="InterPro" id="IPR009081">
    <property type="entry name" value="PP-bd_ACP"/>
</dbReference>
<feature type="domain" description="Carrier" evidence="5">
    <location>
        <begin position="630"/>
        <end position="667"/>
    </location>
</feature>
<dbReference type="Pfam" id="PF00550">
    <property type="entry name" value="PP-binding"/>
    <property type="match status" value="1"/>
</dbReference>
<dbReference type="InterPro" id="IPR011047">
    <property type="entry name" value="Quinoprotein_ADH-like_sf"/>
</dbReference>
<keyword evidence="2" id="KW-0597">Phosphoprotein</keyword>
<evidence type="ECO:0000259" key="7">
    <source>
        <dbReference type="Pfam" id="PF13570"/>
    </source>
</evidence>
<dbReference type="Gene3D" id="1.10.1200.10">
    <property type="entry name" value="ACP-like"/>
    <property type="match status" value="1"/>
</dbReference>
<dbReference type="PANTHER" id="PTHR44394">
    <property type="entry name" value="BETA-ALANINE-ACTIVATING ENZYME"/>
    <property type="match status" value="1"/>
</dbReference>
<dbReference type="InterPro" id="IPR036736">
    <property type="entry name" value="ACP-like_sf"/>
</dbReference>
<sequence>MKQPLCCISHEFQRVASLYPEKIAVIHASGGVQLFGQLHGGGGEADDFFKGRAISAFPPMYEGDRCFTYSQLLASVDSLSARLLAILRDPQLNAPTAPHPENDQLAKTGPVASELYEASTELESSNIPKIFGIYMPPSVEYIISVLSVLRCGGAFMPLDPAWPKRRILSVVSSSKIDLIIYSGSSFCEDGYHVTEGFRWLEQISDYSTLCFTMEESSVREHSSEVDLVFPCEHEKGRLFCYVMYTSGSTGNPKGICGTEQGLLNRFQWMQEKFSPSGEELLLFKTSISFIDHIQEFLSAILTSSALVIPPMKELKENLCSVVNFIQAYSISKLTAVPSLTRALLPALQRLCMQNKCSLRLLILSGESLSILLWNALVKLLPETTILNLYGSTEVSGDCTYFDCKRMPMILETEAIKTVPIGVPISHCDVVVVGDNDALDQGELCVGGPCVCSGYYSDSAFIPLDGIKFSQDLVHGGSPNANCSQIYIRTGDFVRQLQSGDLVFLGRKDRSIKVNGQRIVLEDIEDALREHPDVVDAAVVSRRSDWELEYLLAFLVLKDNKKSEVFRSTIRSWMVEKVPLAMIPNSFFFIDSIPMSSSGKVDYEILTHSRPLQEHVHENVDETWANDFIQVIKKAFSDALMVEEISSDDDFFTMGGNSITAAHVSHRLGVDMRWLYHYPSPAKLLMVLLEKKGSHIIDINGDADTRKNLKTGRWNKYSLDDSVFLNPFDLKEGGNSGKRKQVQPGDGFSRAVTPRNDNSSVSKHYKVASDFSINLEDINQVGGHLCNSALTSVSCAFSRCNKVVYEHKYVGDTECAETLSVKSPRGAKGSMKKLWQVHMESCVDASPLLVFKHPYVYLFIGSHSHKFVCVDAKNASLQWEIRLEGRIECSTAIVGDFSQVVVGCYKGKIYFLEFSTGIIQWTFQTCGEVKSQPVVDPDRNLIWCGSYDHNLYALDYVRHSCVYKLPCGGSLYGSPAIDGVQHRLYVASTSGRMSALLIKDFPFNSLWHYDLEAPVFGSLAIDPLTRNVICCLVDGHVVALDSSGSISWKCKTGGPIFAGPCISTAIPSQVLVCSRNGSVYSFELESGDLVWEYNIGNPISASAFVDEHLQLVPETSISPDRLICVCSSSGTIHLLRVKLNRTQEGNYQNTNVEEFCRVNLEGDIFSSPVMIGGCIFVGCRDDYVHCVVIDNLNSKGNSNTF</sequence>
<dbReference type="EMBL" id="OZ021743">
    <property type="protein sequence ID" value="CAK9329324.1"/>
    <property type="molecule type" value="Genomic_DNA"/>
</dbReference>
<name>A0ABP0Z995_9ROSI</name>
<dbReference type="Proteomes" id="UP001642487">
    <property type="component" value="Chromosome 9"/>
</dbReference>
<feature type="region of interest" description="Disordered" evidence="3">
    <location>
        <begin position="730"/>
        <end position="759"/>
    </location>
</feature>
<feature type="domain" description="Pyrrolo-quinoline quinone repeat" evidence="7">
    <location>
        <begin position="838"/>
        <end position="1186"/>
    </location>
</feature>
<feature type="domain" description="AMP-binding enzyme C-terminal" evidence="6">
    <location>
        <begin position="523"/>
        <end position="599"/>
    </location>
</feature>
<evidence type="ECO:0000313" key="9">
    <source>
        <dbReference type="Proteomes" id="UP001642487"/>
    </source>
</evidence>
<dbReference type="PANTHER" id="PTHR44394:SF1">
    <property type="entry name" value="BETA-ALANINE-ACTIVATING ENZYME"/>
    <property type="match status" value="1"/>
</dbReference>
<dbReference type="InterPro" id="IPR025110">
    <property type="entry name" value="AMP-bd_C"/>
</dbReference>
<dbReference type="SMART" id="SM00564">
    <property type="entry name" value="PQQ"/>
    <property type="match status" value="3"/>
</dbReference>
<dbReference type="Gene3D" id="2.130.10.10">
    <property type="entry name" value="YVTN repeat-like/Quinoprotein amine dehydrogenase"/>
    <property type="match status" value="2"/>
</dbReference>
<evidence type="ECO:0000259" key="4">
    <source>
        <dbReference type="Pfam" id="PF00501"/>
    </source>
</evidence>
<dbReference type="InterPro" id="IPR015943">
    <property type="entry name" value="WD40/YVTN_repeat-like_dom_sf"/>
</dbReference>
<evidence type="ECO:0000259" key="5">
    <source>
        <dbReference type="Pfam" id="PF00550"/>
    </source>
</evidence>
<protein>
    <recommendedName>
        <fullName evidence="10">Acyl-activating enzyme 19</fullName>
    </recommendedName>
</protein>
<reference evidence="8 9" key="1">
    <citation type="submission" date="2024-03" db="EMBL/GenBank/DDBJ databases">
        <authorList>
            <person name="Gkanogiannis A."/>
            <person name="Becerra Lopez-Lavalle L."/>
        </authorList>
    </citation>
    <scope>NUCLEOTIDE SEQUENCE [LARGE SCALE GENOMIC DNA]</scope>
</reference>
<dbReference type="Gene3D" id="3.30.300.30">
    <property type="match status" value="1"/>
</dbReference>
<dbReference type="Pfam" id="PF13570">
    <property type="entry name" value="Beta-prop_ACSF4"/>
    <property type="match status" value="1"/>
</dbReference>
<dbReference type="InterPro" id="IPR002372">
    <property type="entry name" value="PQQ_rpt_dom"/>
</dbReference>
<evidence type="ECO:0000256" key="1">
    <source>
        <dbReference type="ARBA" id="ARBA00022450"/>
    </source>
</evidence>
<evidence type="ECO:0008006" key="10">
    <source>
        <dbReference type="Google" id="ProtNLM"/>
    </source>
</evidence>
<dbReference type="InterPro" id="IPR045851">
    <property type="entry name" value="AMP-bd_C_sf"/>
</dbReference>
<evidence type="ECO:0000256" key="3">
    <source>
        <dbReference type="SAM" id="MobiDB-lite"/>
    </source>
</evidence>
<dbReference type="InterPro" id="IPR006162">
    <property type="entry name" value="Ppantetheine_attach_site"/>
</dbReference>
<dbReference type="SUPFAM" id="SSF56801">
    <property type="entry name" value="Acetyl-CoA synthetase-like"/>
    <property type="match status" value="1"/>
</dbReference>
<dbReference type="InterPro" id="IPR020845">
    <property type="entry name" value="AMP-binding_CS"/>
</dbReference>
<dbReference type="Pfam" id="PF00501">
    <property type="entry name" value="AMP-binding"/>
    <property type="match status" value="1"/>
</dbReference>
<dbReference type="InterPro" id="IPR042099">
    <property type="entry name" value="ANL_N_sf"/>
</dbReference>
<evidence type="ECO:0000256" key="2">
    <source>
        <dbReference type="ARBA" id="ARBA00022553"/>
    </source>
</evidence>